<evidence type="ECO:0000313" key="2">
    <source>
        <dbReference type="EMBL" id="EJZ82024.1"/>
    </source>
</evidence>
<name>K0YR85_9CORY</name>
<dbReference type="AlphaFoldDB" id="K0YR85"/>
<protein>
    <submittedName>
        <fullName evidence="2">Uncharacterized protein</fullName>
    </submittedName>
</protein>
<accession>K0YR85</accession>
<evidence type="ECO:0000256" key="1">
    <source>
        <dbReference type="SAM" id="MobiDB-lite"/>
    </source>
</evidence>
<gene>
    <name evidence="2" type="ORF">HMPREF9719_01007</name>
</gene>
<comment type="caution">
    <text evidence="2">The sequence shown here is derived from an EMBL/GenBank/DDBJ whole genome shotgun (WGS) entry which is preliminary data.</text>
</comment>
<organism evidence="2 3">
    <name type="scientific">Corynebacterium otitidis ATCC 51513</name>
    <dbReference type="NCBI Taxonomy" id="883169"/>
    <lineage>
        <taxon>Bacteria</taxon>
        <taxon>Bacillati</taxon>
        <taxon>Actinomycetota</taxon>
        <taxon>Actinomycetes</taxon>
        <taxon>Mycobacteriales</taxon>
        <taxon>Corynebacteriaceae</taxon>
        <taxon>Corynebacterium</taxon>
    </lineage>
</organism>
<dbReference type="EMBL" id="AHAE01000045">
    <property type="protein sequence ID" value="EJZ82024.1"/>
    <property type="molecule type" value="Genomic_DNA"/>
</dbReference>
<reference evidence="2 3" key="1">
    <citation type="submission" date="2012-08" db="EMBL/GenBank/DDBJ databases">
        <title>The Genome Sequence of Turicella otitidis ATCC 51513.</title>
        <authorList>
            <consortium name="The Broad Institute Genome Sequencing Platform"/>
            <person name="Earl A."/>
            <person name="Ward D."/>
            <person name="Feldgarden M."/>
            <person name="Gevers D."/>
            <person name="Huys G."/>
            <person name="Walker B."/>
            <person name="Young S.K."/>
            <person name="Zeng Q."/>
            <person name="Gargeya S."/>
            <person name="Fitzgerald M."/>
            <person name="Haas B."/>
            <person name="Abouelleil A."/>
            <person name="Alvarado L."/>
            <person name="Arachchi H.M."/>
            <person name="Berlin A.M."/>
            <person name="Chapman S.B."/>
            <person name="Goldberg J."/>
            <person name="Griggs A."/>
            <person name="Gujja S."/>
            <person name="Hansen M."/>
            <person name="Howarth C."/>
            <person name="Imamovic A."/>
            <person name="Larimer J."/>
            <person name="McCowen C."/>
            <person name="Montmayeur A."/>
            <person name="Murphy C."/>
            <person name="Neiman D."/>
            <person name="Pearson M."/>
            <person name="Priest M."/>
            <person name="Roberts A."/>
            <person name="Saif S."/>
            <person name="Shea T."/>
            <person name="Sisk P."/>
            <person name="Sykes S."/>
            <person name="Wortman J."/>
            <person name="Nusbaum C."/>
            <person name="Birren B."/>
        </authorList>
    </citation>
    <scope>NUCLEOTIDE SEQUENCE [LARGE SCALE GENOMIC DNA]</scope>
    <source>
        <strain evidence="2 3">ATCC 51513</strain>
    </source>
</reference>
<proteinExistence type="predicted"/>
<evidence type="ECO:0000313" key="3">
    <source>
        <dbReference type="Proteomes" id="UP000006078"/>
    </source>
</evidence>
<sequence length="25" mass="2662">MRRARRGNPEATPAGTPRRGGGALR</sequence>
<dbReference type="HOGENOM" id="CLU_221132_0_0_11"/>
<keyword evidence="3" id="KW-1185">Reference proteome</keyword>
<feature type="region of interest" description="Disordered" evidence="1">
    <location>
        <begin position="1"/>
        <end position="25"/>
    </location>
</feature>
<dbReference type="Proteomes" id="UP000006078">
    <property type="component" value="Unassembled WGS sequence"/>
</dbReference>
<feature type="non-terminal residue" evidence="2">
    <location>
        <position position="25"/>
    </location>
</feature>